<dbReference type="InterPro" id="IPR008220">
    <property type="entry name" value="HAT_MetX-like"/>
</dbReference>
<dbReference type="EMBL" id="CAMXCT030003146">
    <property type="protein sequence ID" value="CAL4790045.1"/>
    <property type="molecule type" value="Genomic_DNA"/>
</dbReference>
<dbReference type="GO" id="GO:0005739">
    <property type="term" value="C:mitochondrion"/>
    <property type="evidence" value="ECO:0007669"/>
    <property type="project" value="TreeGrafter"/>
</dbReference>
<dbReference type="Proteomes" id="UP001152797">
    <property type="component" value="Unassembled WGS sequence"/>
</dbReference>
<dbReference type="AlphaFoldDB" id="A0A9P1D2Y1"/>
<name>A0A9P1D2Y1_9DINO</name>
<keyword evidence="4" id="KW-1185">Reference proteome</keyword>
<proteinExistence type="predicted"/>
<gene>
    <name evidence="1" type="ORF">C1SCF055_LOCUS28665</name>
</gene>
<dbReference type="GO" id="GO:0006535">
    <property type="term" value="P:cysteine biosynthetic process from serine"/>
    <property type="evidence" value="ECO:0007669"/>
    <property type="project" value="TreeGrafter"/>
</dbReference>
<dbReference type="GO" id="GO:0009092">
    <property type="term" value="P:homoserine metabolic process"/>
    <property type="evidence" value="ECO:0007669"/>
    <property type="project" value="TreeGrafter"/>
</dbReference>
<sequence>MTLRSPMIKFLPEQNCPLLQSCFAELVFAIWEPCINVERPQSEGYYYDQPWRDLIRDDLHWLWSSFITAMHYKTLNSTSRHGSTCSATIMDIGRDWSREALPTPSGNAKTPPGWRTPIDRSFTFLDSMAPWLLRNRTTYSPSLTRISLGACNVGSDVLTRLAKALGLVPAGNSSGSTMGYFHIFKHKDLYVSLAFDVDKIESMVALREEVGRMMLSWSDFSATLGFFEERYTEEIAEDIGFPVQDMRVVPSVSEQGLRRLGAFLRAWPNRNTVVELRAQCELLRNCGALRLWLCVSLMLCWKGAEHSAQLLSFCIEAIFVLAIMGRQGLLEHPAEPEADDGISIGKDCRGQFQTAHLKEYPPALCTALAEVTWNATCTAPANDTAQLPVHFQEVCAKLNVTEHGDHVGPDFVHYGRPEVNSFVLRRVACQHLPMPALIPEIQHPAGGRNTLALADRWIPTCFSSFAPTTSEDVMVRGAKSFPGSIAFRHAQRQAIMSDPNWRGGDYYDGQLPANGLRLARQLGTITYRSGLEWQQRFGQSLAKGITKREGLKNEFMIENYLAHQGEKWVNAYDPNSLLWISKAMDGFSLEKLDKDGNPCLLEGLKGAMMPALVIGVQHDVLFPVWQQKEIADTLRKAGNKGVVYYELDSIYGHDSFLLDAVSIGPAVKGHLEQEPDGARHIWEDLASSAVGFLQAISQRGSTADSMRDIFRALSNGEKALQDVERDRLKAMVKLVWSRGEMGRIHASLPCWDQVAVDKAFENMAKEPLMELGPWMAWFYQVDLKLTWVGIAEVEFDTLVVACSAHLGNRETVYSYVSLAHRRSSTDEVSLDLKDRSMLGSGKVYKDQQNLHLALIQLRQGLTGTRSSRQRTALPRRVLVKPEVQLLQSWQSWMNELPNSCLKWKDSARSVRSRTAFWSSEFRSWKLSY</sequence>
<reference evidence="2" key="2">
    <citation type="submission" date="2024-04" db="EMBL/GenBank/DDBJ databases">
        <authorList>
            <person name="Chen Y."/>
            <person name="Shah S."/>
            <person name="Dougan E. K."/>
            <person name="Thang M."/>
            <person name="Chan C."/>
        </authorList>
    </citation>
    <scope>NUCLEOTIDE SEQUENCE [LARGE SCALE GENOMIC DNA]</scope>
</reference>
<reference evidence="1" key="1">
    <citation type="submission" date="2022-10" db="EMBL/GenBank/DDBJ databases">
        <authorList>
            <person name="Chen Y."/>
            <person name="Dougan E. K."/>
            <person name="Chan C."/>
            <person name="Rhodes N."/>
            <person name="Thang M."/>
        </authorList>
    </citation>
    <scope>NUCLEOTIDE SEQUENCE</scope>
</reference>
<evidence type="ECO:0000313" key="2">
    <source>
        <dbReference type="EMBL" id="CAL1156108.1"/>
    </source>
</evidence>
<dbReference type="PANTHER" id="PTHR32268:SF16">
    <property type="entry name" value="SERINE O-SUCCINYLTRANSFERASE"/>
    <property type="match status" value="1"/>
</dbReference>
<evidence type="ECO:0000313" key="4">
    <source>
        <dbReference type="Proteomes" id="UP001152797"/>
    </source>
</evidence>
<dbReference type="Gene3D" id="3.40.50.1820">
    <property type="entry name" value="alpha/beta hydrolase"/>
    <property type="match status" value="1"/>
</dbReference>
<dbReference type="EMBL" id="CAMXCT010003146">
    <property type="protein sequence ID" value="CAI4002733.1"/>
    <property type="molecule type" value="Genomic_DNA"/>
</dbReference>
<dbReference type="PANTHER" id="PTHR32268">
    <property type="entry name" value="HOMOSERINE O-ACETYLTRANSFERASE"/>
    <property type="match status" value="1"/>
</dbReference>
<dbReference type="GO" id="GO:0009001">
    <property type="term" value="F:serine O-acetyltransferase activity"/>
    <property type="evidence" value="ECO:0007669"/>
    <property type="project" value="TreeGrafter"/>
</dbReference>
<organism evidence="1">
    <name type="scientific">Cladocopium goreaui</name>
    <dbReference type="NCBI Taxonomy" id="2562237"/>
    <lineage>
        <taxon>Eukaryota</taxon>
        <taxon>Sar</taxon>
        <taxon>Alveolata</taxon>
        <taxon>Dinophyceae</taxon>
        <taxon>Suessiales</taxon>
        <taxon>Symbiodiniaceae</taxon>
        <taxon>Cladocopium</taxon>
    </lineage>
</organism>
<accession>A0A9P1D2Y1</accession>
<dbReference type="GO" id="GO:0009086">
    <property type="term" value="P:methionine biosynthetic process"/>
    <property type="evidence" value="ECO:0007669"/>
    <property type="project" value="TreeGrafter"/>
</dbReference>
<dbReference type="GO" id="GO:0004414">
    <property type="term" value="F:homoserine O-acetyltransferase activity"/>
    <property type="evidence" value="ECO:0007669"/>
    <property type="project" value="TreeGrafter"/>
</dbReference>
<dbReference type="EMBL" id="CAMXCT020003146">
    <property type="protein sequence ID" value="CAL1156108.1"/>
    <property type="molecule type" value="Genomic_DNA"/>
</dbReference>
<dbReference type="OrthoDB" id="444135at2759"/>
<dbReference type="InterPro" id="IPR029058">
    <property type="entry name" value="AB_hydrolase_fold"/>
</dbReference>
<evidence type="ECO:0000313" key="3">
    <source>
        <dbReference type="EMBL" id="CAL4790045.1"/>
    </source>
</evidence>
<dbReference type="SUPFAM" id="SSF53474">
    <property type="entry name" value="alpha/beta-Hydrolases"/>
    <property type="match status" value="1"/>
</dbReference>
<protein>
    <submittedName>
        <fullName evidence="3">Serine-O-acetyltransferase cys2</fullName>
    </submittedName>
</protein>
<evidence type="ECO:0000313" key="1">
    <source>
        <dbReference type="EMBL" id="CAI4002733.1"/>
    </source>
</evidence>
<comment type="caution">
    <text evidence="1">The sequence shown here is derived from an EMBL/GenBank/DDBJ whole genome shotgun (WGS) entry which is preliminary data.</text>
</comment>